<protein>
    <submittedName>
        <fullName evidence="2">Uncharacterized protein</fullName>
    </submittedName>
</protein>
<dbReference type="AlphaFoldDB" id="A0AAV3NVI6"/>
<gene>
    <name evidence="2" type="ORF">LIER_04106</name>
</gene>
<feature type="compositionally biased region" description="Basic and acidic residues" evidence="1">
    <location>
        <begin position="91"/>
        <end position="125"/>
    </location>
</feature>
<evidence type="ECO:0000256" key="1">
    <source>
        <dbReference type="SAM" id="MobiDB-lite"/>
    </source>
</evidence>
<sequence length="151" mass="16535">MDADIPSVVDTEPVTTKAADEGVIASVSNKDTETAGNIEEPTIGRGFDDTMDANIQEVIPEDVGQKKKSKKRKYKKSADAGESFVPKKKLSKEERAGKRAHKDERKAKRAAEKAAEAEVAEHDVPEEVEEFFPKEVIPSVTQPTIDDELVA</sequence>
<reference evidence="2 3" key="1">
    <citation type="submission" date="2024-01" db="EMBL/GenBank/DDBJ databases">
        <title>The complete chloroplast genome sequence of Lithospermum erythrorhizon: insights into the phylogenetic relationship among Boraginaceae species and the maternal lineages of purple gromwells.</title>
        <authorList>
            <person name="Okada T."/>
            <person name="Watanabe K."/>
        </authorList>
    </citation>
    <scope>NUCLEOTIDE SEQUENCE [LARGE SCALE GENOMIC DNA]</scope>
</reference>
<name>A0AAV3NVI6_LITER</name>
<feature type="compositionally biased region" description="Basic residues" evidence="1">
    <location>
        <begin position="66"/>
        <end position="75"/>
    </location>
</feature>
<dbReference type="Proteomes" id="UP001454036">
    <property type="component" value="Unassembled WGS sequence"/>
</dbReference>
<dbReference type="EMBL" id="BAABME010000514">
    <property type="protein sequence ID" value="GAA0143414.1"/>
    <property type="molecule type" value="Genomic_DNA"/>
</dbReference>
<comment type="caution">
    <text evidence="2">The sequence shown here is derived from an EMBL/GenBank/DDBJ whole genome shotgun (WGS) entry which is preliminary data.</text>
</comment>
<evidence type="ECO:0000313" key="3">
    <source>
        <dbReference type="Proteomes" id="UP001454036"/>
    </source>
</evidence>
<organism evidence="2 3">
    <name type="scientific">Lithospermum erythrorhizon</name>
    <name type="common">Purple gromwell</name>
    <name type="synonym">Lithospermum officinale var. erythrorhizon</name>
    <dbReference type="NCBI Taxonomy" id="34254"/>
    <lineage>
        <taxon>Eukaryota</taxon>
        <taxon>Viridiplantae</taxon>
        <taxon>Streptophyta</taxon>
        <taxon>Embryophyta</taxon>
        <taxon>Tracheophyta</taxon>
        <taxon>Spermatophyta</taxon>
        <taxon>Magnoliopsida</taxon>
        <taxon>eudicotyledons</taxon>
        <taxon>Gunneridae</taxon>
        <taxon>Pentapetalae</taxon>
        <taxon>asterids</taxon>
        <taxon>lamiids</taxon>
        <taxon>Boraginales</taxon>
        <taxon>Boraginaceae</taxon>
        <taxon>Boraginoideae</taxon>
        <taxon>Lithospermeae</taxon>
        <taxon>Lithospermum</taxon>
    </lineage>
</organism>
<feature type="region of interest" description="Disordered" evidence="1">
    <location>
        <begin position="1"/>
        <end position="127"/>
    </location>
</feature>
<accession>A0AAV3NVI6</accession>
<keyword evidence="3" id="KW-1185">Reference proteome</keyword>
<proteinExistence type="predicted"/>
<evidence type="ECO:0000313" key="2">
    <source>
        <dbReference type="EMBL" id="GAA0143414.1"/>
    </source>
</evidence>